<proteinExistence type="predicted"/>
<organism evidence="1 2">
    <name type="scientific">Kitasatospora cystarginea</name>
    <dbReference type="NCBI Taxonomy" id="58350"/>
    <lineage>
        <taxon>Bacteria</taxon>
        <taxon>Bacillati</taxon>
        <taxon>Actinomycetota</taxon>
        <taxon>Actinomycetes</taxon>
        <taxon>Kitasatosporales</taxon>
        <taxon>Streptomycetaceae</taxon>
        <taxon>Kitasatospora</taxon>
    </lineage>
</organism>
<protein>
    <submittedName>
        <fullName evidence="1">SRPBCC family protein</fullName>
    </submittedName>
</protein>
<accession>A0ABN3DJU5</accession>
<dbReference type="Gene3D" id="3.30.530.20">
    <property type="match status" value="1"/>
</dbReference>
<dbReference type="Pfam" id="PF10604">
    <property type="entry name" value="Polyketide_cyc2"/>
    <property type="match status" value="1"/>
</dbReference>
<dbReference type="InterPro" id="IPR023393">
    <property type="entry name" value="START-like_dom_sf"/>
</dbReference>
<dbReference type="Proteomes" id="UP001500305">
    <property type="component" value="Unassembled WGS sequence"/>
</dbReference>
<reference evidence="1 2" key="1">
    <citation type="journal article" date="2019" name="Int. J. Syst. Evol. Microbiol.">
        <title>The Global Catalogue of Microorganisms (GCM) 10K type strain sequencing project: providing services to taxonomists for standard genome sequencing and annotation.</title>
        <authorList>
            <consortium name="The Broad Institute Genomics Platform"/>
            <consortium name="The Broad Institute Genome Sequencing Center for Infectious Disease"/>
            <person name="Wu L."/>
            <person name="Ma J."/>
        </authorList>
    </citation>
    <scope>NUCLEOTIDE SEQUENCE [LARGE SCALE GENOMIC DNA]</scope>
    <source>
        <strain evidence="1 2">JCM 7356</strain>
    </source>
</reference>
<dbReference type="InterPro" id="IPR019587">
    <property type="entry name" value="Polyketide_cyclase/dehydratase"/>
</dbReference>
<evidence type="ECO:0000313" key="1">
    <source>
        <dbReference type="EMBL" id="GAA2233608.1"/>
    </source>
</evidence>
<keyword evidence="2" id="KW-1185">Reference proteome</keyword>
<dbReference type="EMBL" id="BAAATR010000004">
    <property type="protein sequence ID" value="GAA2233608.1"/>
    <property type="molecule type" value="Genomic_DNA"/>
</dbReference>
<dbReference type="RefSeq" id="WP_344635238.1">
    <property type="nucleotide sequence ID" value="NZ_BAAATR010000004.1"/>
</dbReference>
<sequence length="148" mass="16715">MDPNHYRLSSVWQLPAEPDRVYRALEDVARYPQWWPQIRSVRQLDAHSGELAIRSILPYGLRVTVREQYRDAAAGLLQAELGGDLQGWSRWRVCPAARGPGARVLFEEDVRPAKALMRRLAPIARPLFIANHAAMMRAGQRGLGAHLA</sequence>
<evidence type="ECO:0000313" key="2">
    <source>
        <dbReference type="Proteomes" id="UP001500305"/>
    </source>
</evidence>
<name>A0ABN3DJU5_9ACTN</name>
<comment type="caution">
    <text evidence="1">The sequence shown here is derived from an EMBL/GenBank/DDBJ whole genome shotgun (WGS) entry which is preliminary data.</text>
</comment>
<dbReference type="SUPFAM" id="SSF55961">
    <property type="entry name" value="Bet v1-like"/>
    <property type="match status" value="1"/>
</dbReference>
<gene>
    <name evidence="1" type="ORF">GCM10010430_12870</name>
</gene>